<dbReference type="InterPro" id="IPR036425">
    <property type="entry name" value="MoaB/Mog-like_dom_sf"/>
</dbReference>
<dbReference type="InterPro" id="IPR001453">
    <property type="entry name" value="MoaB/Mog_dom"/>
</dbReference>
<dbReference type="EMBL" id="OBEL01000001">
    <property type="protein sequence ID" value="SNZ07821.1"/>
    <property type="molecule type" value="Genomic_DNA"/>
</dbReference>
<dbReference type="GO" id="GO:0061599">
    <property type="term" value="F:molybdopterin molybdotransferase activity"/>
    <property type="evidence" value="ECO:0007669"/>
    <property type="project" value="UniProtKB-UniRule"/>
</dbReference>
<evidence type="ECO:0000256" key="11">
    <source>
        <dbReference type="RuleBase" id="RU365090"/>
    </source>
</evidence>
<dbReference type="InterPro" id="IPR005110">
    <property type="entry name" value="MoeA_linker/N"/>
</dbReference>
<evidence type="ECO:0000256" key="10">
    <source>
        <dbReference type="ARBA" id="ARBA00047317"/>
    </source>
</evidence>
<dbReference type="SUPFAM" id="SSF63882">
    <property type="entry name" value="MoeA N-terminal region -like"/>
    <property type="match status" value="1"/>
</dbReference>
<keyword evidence="5 11" id="KW-0500">Molybdenum</keyword>
<comment type="similarity">
    <text evidence="4 11">Belongs to the MoeA family.</text>
</comment>
<dbReference type="GO" id="GO:0005829">
    <property type="term" value="C:cytosol"/>
    <property type="evidence" value="ECO:0007669"/>
    <property type="project" value="TreeGrafter"/>
</dbReference>
<evidence type="ECO:0000256" key="8">
    <source>
        <dbReference type="ARBA" id="ARBA00022842"/>
    </source>
</evidence>
<accession>A0A285NJJ7</accession>
<dbReference type="InterPro" id="IPR005111">
    <property type="entry name" value="MoeA_C_domain_IV"/>
</dbReference>
<evidence type="ECO:0000313" key="14">
    <source>
        <dbReference type="Proteomes" id="UP000219439"/>
    </source>
</evidence>
<dbReference type="InterPro" id="IPR038987">
    <property type="entry name" value="MoeA-like"/>
</dbReference>
<name>A0A285NJJ7_9HYPH</name>
<dbReference type="PANTHER" id="PTHR10192:SF5">
    <property type="entry name" value="GEPHYRIN"/>
    <property type="match status" value="1"/>
</dbReference>
<evidence type="ECO:0000256" key="7">
    <source>
        <dbReference type="ARBA" id="ARBA00022723"/>
    </source>
</evidence>
<dbReference type="Proteomes" id="UP000219439">
    <property type="component" value="Unassembled WGS sequence"/>
</dbReference>
<comment type="catalytic activity">
    <reaction evidence="10">
        <text>adenylyl-molybdopterin + molybdate = Mo-molybdopterin + AMP + H(+)</text>
        <dbReference type="Rhea" id="RHEA:35047"/>
        <dbReference type="ChEBI" id="CHEBI:15378"/>
        <dbReference type="ChEBI" id="CHEBI:36264"/>
        <dbReference type="ChEBI" id="CHEBI:62727"/>
        <dbReference type="ChEBI" id="CHEBI:71302"/>
        <dbReference type="ChEBI" id="CHEBI:456215"/>
        <dbReference type="EC" id="2.10.1.1"/>
    </reaction>
</comment>
<dbReference type="NCBIfam" id="TIGR00177">
    <property type="entry name" value="molyb_syn"/>
    <property type="match status" value="1"/>
</dbReference>
<evidence type="ECO:0000256" key="6">
    <source>
        <dbReference type="ARBA" id="ARBA00022679"/>
    </source>
</evidence>
<keyword evidence="9 11" id="KW-0501">Molybdenum cofactor biosynthesis</keyword>
<dbReference type="NCBIfam" id="NF045515">
    <property type="entry name" value="Glp_gephyrin"/>
    <property type="match status" value="1"/>
</dbReference>
<dbReference type="AlphaFoldDB" id="A0A285NJJ7"/>
<dbReference type="PANTHER" id="PTHR10192">
    <property type="entry name" value="MOLYBDOPTERIN BIOSYNTHESIS PROTEIN"/>
    <property type="match status" value="1"/>
</dbReference>
<gene>
    <name evidence="13" type="ORF">SAMN06265368_1286</name>
</gene>
<comment type="cofactor">
    <cofactor evidence="1 11">
        <name>Mg(2+)</name>
        <dbReference type="ChEBI" id="CHEBI:18420"/>
    </cofactor>
</comment>
<dbReference type="OrthoDB" id="9804758at2"/>
<dbReference type="Gene3D" id="2.170.190.11">
    <property type="entry name" value="Molybdopterin biosynthesis moea protein, domain 3"/>
    <property type="match status" value="1"/>
</dbReference>
<keyword evidence="7 11" id="KW-0479">Metal-binding</keyword>
<dbReference type="Gene3D" id="3.40.980.10">
    <property type="entry name" value="MoaB/Mog-like domain"/>
    <property type="match status" value="1"/>
</dbReference>
<evidence type="ECO:0000259" key="12">
    <source>
        <dbReference type="SMART" id="SM00852"/>
    </source>
</evidence>
<evidence type="ECO:0000256" key="3">
    <source>
        <dbReference type="ARBA" id="ARBA00005046"/>
    </source>
</evidence>
<protein>
    <recommendedName>
        <fullName evidence="11">Molybdopterin molybdenumtransferase</fullName>
        <ecNumber evidence="11">2.10.1.1</ecNumber>
    </recommendedName>
</protein>
<dbReference type="SUPFAM" id="SSF53218">
    <property type="entry name" value="Molybdenum cofactor biosynthesis proteins"/>
    <property type="match status" value="1"/>
</dbReference>
<dbReference type="GO" id="GO:0006777">
    <property type="term" value="P:Mo-molybdopterin cofactor biosynthetic process"/>
    <property type="evidence" value="ECO:0007669"/>
    <property type="project" value="UniProtKB-UniRule"/>
</dbReference>
<dbReference type="Gene3D" id="3.90.105.10">
    <property type="entry name" value="Molybdopterin biosynthesis moea protein, domain 2"/>
    <property type="match status" value="1"/>
</dbReference>
<dbReference type="EC" id="2.10.1.1" evidence="11"/>
<dbReference type="FunFam" id="2.170.190.11:FF:000001">
    <property type="entry name" value="Molybdopterin molybdenumtransferase"/>
    <property type="match status" value="1"/>
</dbReference>
<comment type="pathway">
    <text evidence="3 11">Cofactor biosynthesis; molybdopterin biosynthesis.</text>
</comment>
<keyword evidence="14" id="KW-1185">Reference proteome</keyword>
<evidence type="ECO:0000256" key="2">
    <source>
        <dbReference type="ARBA" id="ARBA00002901"/>
    </source>
</evidence>
<dbReference type="CDD" id="cd00887">
    <property type="entry name" value="MoeA"/>
    <property type="match status" value="1"/>
</dbReference>
<evidence type="ECO:0000256" key="1">
    <source>
        <dbReference type="ARBA" id="ARBA00001946"/>
    </source>
</evidence>
<evidence type="ECO:0000256" key="9">
    <source>
        <dbReference type="ARBA" id="ARBA00023150"/>
    </source>
</evidence>
<dbReference type="Gene3D" id="2.40.340.10">
    <property type="entry name" value="MoeA, C-terminal, domain IV"/>
    <property type="match status" value="1"/>
</dbReference>
<dbReference type="Pfam" id="PF03453">
    <property type="entry name" value="MoeA_N"/>
    <property type="match status" value="1"/>
</dbReference>
<evidence type="ECO:0000256" key="5">
    <source>
        <dbReference type="ARBA" id="ARBA00022505"/>
    </source>
</evidence>
<dbReference type="Pfam" id="PF03454">
    <property type="entry name" value="MoeA_C"/>
    <property type="match status" value="1"/>
</dbReference>
<dbReference type="Pfam" id="PF00994">
    <property type="entry name" value="MoCF_biosynth"/>
    <property type="match status" value="1"/>
</dbReference>
<keyword evidence="8 11" id="KW-0460">Magnesium</keyword>
<sequence>MALMKVEDALNHLLDGISNTKVQSVPLSEASGRILAQDMAATRNQPPFDASAMDGYAVKADNLKDLPAKLKVIGEVPAGHSFAGEMKDGEAVRIFTGAPVPAGADAILIQENTERDGDFVTALEPVSNGKFIRPAGLDFKEGEVTLTKGIHLTPRQVALGASMNYAEIPVLSRPKVAILATGDELVPPGETPAADQIISSNNFGVAGQAEQVGAETLNLGIAKDQKDAIAAKIKEAQDWGADILVTIGGASVGDHDLVQDVLTEAGMDLNFWRIAMRPGKPLMAGNLGSMQVLGLPGNPVSSMVCAHIFLQPLIRAMLGQNETQPLQTAKLAMDLGENDQRQDYLRARLEKDTATGQWIAHPFSKQDSAMMARFADADCLIIRPPFAPAANKDDSCTILVL</sequence>
<feature type="domain" description="MoaB/Mog" evidence="12">
    <location>
        <begin position="177"/>
        <end position="316"/>
    </location>
</feature>
<comment type="function">
    <text evidence="2 11">Catalyzes the insertion of molybdate into adenylated molybdopterin with the concomitant release of AMP.</text>
</comment>
<reference evidence="13 14" key="1">
    <citation type="submission" date="2017-09" db="EMBL/GenBank/DDBJ databases">
        <authorList>
            <person name="Ehlers B."/>
            <person name="Leendertz F.H."/>
        </authorList>
    </citation>
    <scope>NUCLEOTIDE SEQUENCE [LARGE SCALE GENOMIC DNA]</scope>
    <source>
        <strain evidence="13 14">DSM 18289</strain>
    </source>
</reference>
<dbReference type="InterPro" id="IPR036688">
    <property type="entry name" value="MoeA_C_domain_IV_sf"/>
</dbReference>
<dbReference type="InterPro" id="IPR036135">
    <property type="entry name" value="MoeA_linker/N_sf"/>
</dbReference>
<dbReference type="SMART" id="SM00852">
    <property type="entry name" value="MoCF_biosynth"/>
    <property type="match status" value="1"/>
</dbReference>
<evidence type="ECO:0000313" key="13">
    <source>
        <dbReference type="EMBL" id="SNZ07821.1"/>
    </source>
</evidence>
<dbReference type="FunFam" id="3.40.980.10:FF:000004">
    <property type="entry name" value="Molybdopterin molybdenumtransferase"/>
    <property type="match status" value="1"/>
</dbReference>
<evidence type="ECO:0000256" key="4">
    <source>
        <dbReference type="ARBA" id="ARBA00010763"/>
    </source>
</evidence>
<keyword evidence="6 11" id="KW-0808">Transferase</keyword>
<dbReference type="GO" id="GO:0046872">
    <property type="term" value="F:metal ion binding"/>
    <property type="evidence" value="ECO:0007669"/>
    <property type="project" value="UniProtKB-UniRule"/>
</dbReference>
<dbReference type="UniPathway" id="UPA00344"/>
<organism evidence="13 14">
    <name type="scientific">Cohaesibacter gelatinilyticus</name>
    <dbReference type="NCBI Taxonomy" id="372072"/>
    <lineage>
        <taxon>Bacteria</taxon>
        <taxon>Pseudomonadati</taxon>
        <taxon>Pseudomonadota</taxon>
        <taxon>Alphaproteobacteria</taxon>
        <taxon>Hyphomicrobiales</taxon>
        <taxon>Cohaesibacteraceae</taxon>
    </lineage>
</organism>
<dbReference type="RefSeq" id="WP_097152491.1">
    <property type="nucleotide sequence ID" value="NZ_OBEL01000001.1"/>
</dbReference>
<proteinExistence type="inferred from homology"/>
<dbReference type="SUPFAM" id="SSF63867">
    <property type="entry name" value="MoeA C-terminal domain-like"/>
    <property type="match status" value="1"/>
</dbReference>